<sequence length="234" mass="25462">MNAGTRESVAGGELNIKQMAFVREYLVDMNATQAAIRAGYSPKTARSQGERLLTNAAIRREVDAGVSDLAARVGLTAERILRERMRIAFFDPRKLLDNEGNPKPLQELDEDTAAAIAGLEVVQMTGSDETPGVISYVKKYKLAAKDTSLAALEKFVGLNEKPVRFCLPKITRAEDCSLAQAVVLDGLASGRLGATEAKVLSDLIEGQRRAFETHALMQRMEAMEAALSQRGIRP</sequence>
<dbReference type="Gene3D" id="1.10.10.1400">
    <property type="entry name" value="Terminase, small subunit, N-terminal DNA-binding domain, HTH motif"/>
    <property type="match status" value="1"/>
</dbReference>
<comment type="caution">
    <text evidence="3">The sequence shown here is derived from an EMBL/GenBank/DDBJ whole genome shotgun (WGS) entry which is preliminary data.</text>
</comment>
<dbReference type="InterPro" id="IPR005335">
    <property type="entry name" value="Terminase_ssu"/>
</dbReference>
<evidence type="ECO:0000313" key="3">
    <source>
        <dbReference type="EMBL" id="MFC7433294.1"/>
    </source>
</evidence>
<dbReference type="InterPro" id="IPR052404">
    <property type="entry name" value="SPP1-like_terminase"/>
</dbReference>
<evidence type="ECO:0000256" key="2">
    <source>
        <dbReference type="ARBA" id="ARBA00023219"/>
    </source>
</evidence>
<accession>A0ABW2R6V7</accession>
<name>A0ABW2R6V7_9BURK</name>
<dbReference type="InterPro" id="IPR038713">
    <property type="entry name" value="Terminase_Gp1_N_sf"/>
</dbReference>
<dbReference type="Pfam" id="PF03592">
    <property type="entry name" value="Terminase_2"/>
    <property type="match status" value="1"/>
</dbReference>
<dbReference type="PANTHER" id="PTHR41328:SF2">
    <property type="entry name" value="TERMINASE SMALL SUBUNIT"/>
    <property type="match status" value="1"/>
</dbReference>
<keyword evidence="2" id="KW-0231">Viral genome packaging</keyword>
<evidence type="ECO:0000313" key="4">
    <source>
        <dbReference type="Proteomes" id="UP001596495"/>
    </source>
</evidence>
<keyword evidence="1" id="KW-1188">Viral release from host cell</keyword>
<keyword evidence="4" id="KW-1185">Reference proteome</keyword>
<dbReference type="EMBL" id="JBHTBX010000001">
    <property type="protein sequence ID" value="MFC7433294.1"/>
    <property type="molecule type" value="Genomic_DNA"/>
</dbReference>
<proteinExistence type="predicted"/>
<organism evidence="3 4">
    <name type="scientific">Hydrogenophaga bisanensis</name>
    <dbReference type="NCBI Taxonomy" id="439611"/>
    <lineage>
        <taxon>Bacteria</taxon>
        <taxon>Pseudomonadati</taxon>
        <taxon>Pseudomonadota</taxon>
        <taxon>Betaproteobacteria</taxon>
        <taxon>Burkholderiales</taxon>
        <taxon>Comamonadaceae</taxon>
        <taxon>Hydrogenophaga</taxon>
    </lineage>
</organism>
<dbReference type="Proteomes" id="UP001596495">
    <property type="component" value="Unassembled WGS sequence"/>
</dbReference>
<gene>
    <name evidence="3" type="ORF">ACFQNJ_02075</name>
</gene>
<dbReference type="PANTHER" id="PTHR41328">
    <property type="entry name" value="TERMINASE SMALL SUBUNIT-RELATED"/>
    <property type="match status" value="1"/>
</dbReference>
<reference evidence="4" key="1">
    <citation type="journal article" date="2019" name="Int. J. Syst. Evol. Microbiol.">
        <title>The Global Catalogue of Microorganisms (GCM) 10K type strain sequencing project: providing services to taxonomists for standard genome sequencing and annotation.</title>
        <authorList>
            <consortium name="The Broad Institute Genomics Platform"/>
            <consortium name="The Broad Institute Genome Sequencing Center for Infectious Disease"/>
            <person name="Wu L."/>
            <person name="Ma J."/>
        </authorList>
    </citation>
    <scope>NUCLEOTIDE SEQUENCE [LARGE SCALE GENOMIC DNA]</scope>
    <source>
        <strain evidence="4">CCUG 54518</strain>
    </source>
</reference>
<dbReference type="RefSeq" id="WP_382253437.1">
    <property type="nucleotide sequence ID" value="NZ_JBHTBX010000001.1"/>
</dbReference>
<protein>
    <submittedName>
        <fullName evidence="3">Terminase small subunit</fullName>
    </submittedName>
</protein>
<evidence type="ECO:0000256" key="1">
    <source>
        <dbReference type="ARBA" id="ARBA00022612"/>
    </source>
</evidence>